<reference evidence="2 3" key="1">
    <citation type="journal article" date="2019" name="Int. J. Syst. Evol. Microbiol.">
        <title>The Global Catalogue of Microorganisms (GCM) 10K type strain sequencing project: providing services to taxonomists for standard genome sequencing and annotation.</title>
        <authorList>
            <consortium name="The Broad Institute Genomics Platform"/>
            <consortium name="The Broad Institute Genome Sequencing Center for Infectious Disease"/>
            <person name="Wu L."/>
            <person name="Ma J."/>
        </authorList>
    </citation>
    <scope>NUCLEOTIDE SEQUENCE [LARGE SCALE GENOMIC DNA]</scope>
    <source>
        <strain evidence="2 3">JCM 14559</strain>
    </source>
</reference>
<proteinExistence type="predicted"/>
<dbReference type="EMBL" id="BAAANS010000024">
    <property type="protein sequence ID" value="GAA2102594.1"/>
    <property type="molecule type" value="Genomic_DNA"/>
</dbReference>
<name>A0ABN2X0Y8_9ACTN</name>
<evidence type="ECO:0000313" key="2">
    <source>
        <dbReference type="EMBL" id="GAA2102594.1"/>
    </source>
</evidence>
<dbReference type="Proteomes" id="UP001500897">
    <property type="component" value="Unassembled WGS sequence"/>
</dbReference>
<comment type="caution">
    <text evidence="2">The sequence shown here is derived from an EMBL/GenBank/DDBJ whole genome shotgun (WGS) entry which is preliminary data.</text>
</comment>
<sequence>MFTMPLDSSTFVTWSATAVFIAAVALDELATNAFSDSASVPAAFAVLEAVAEAVAAEALAAASVPAAVTVGVLPEAPPESFLLLEQPALDAPMTSAASTDTPPNAALRPSVFLMAQGWCTPGAPASGDGRPGSARGVTDGQPDRSARPSPPVAPARVRLRLG</sequence>
<organism evidence="2 3">
    <name type="scientific">Kitasatospora saccharophila</name>
    <dbReference type="NCBI Taxonomy" id="407973"/>
    <lineage>
        <taxon>Bacteria</taxon>
        <taxon>Bacillati</taxon>
        <taxon>Actinomycetota</taxon>
        <taxon>Actinomycetes</taxon>
        <taxon>Kitasatosporales</taxon>
        <taxon>Streptomycetaceae</taxon>
        <taxon>Kitasatospora</taxon>
    </lineage>
</organism>
<evidence type="ECO:0000256" key="1">
    <source>
        <dbReference type="SAM" id="MobiDB-lite"/>
    </source>
</evidence>
<keyword evidence="3" id="KW-1185">Reference proteome</keyword>
<feature type="region of interest" description="Disordered" evidence="1">
    <location>
        <begin position="122"/>
        <end position="162"/>
    </location>
</feature>
<gene>
    <name evidence="2" type="ORF">GCM10009759_37260</name>
</gene>
<protein>
    <recommendedName>
        <fullName evidence="4">Secreted protein</fullName>
    </recommendedName>
</protein>
<accession>A0ABN2X0Y8</accession>
<dbReference type="RefSeq" id="WP_344553384.1">
    <property type="nucleotide sequence ID" value="NZ_BAAANS010000024.1"/>
</dbReference>
<evidence type="ECO:0008006" key="4">
    <source>
        <dbReference type="Google" id="ProtNLM"/>
    </source>
</evidence>
<evidence type="ECO:0000313" key="3">
    <source>
        <dbReference type="Proteomes" id="UP001500897"/>
    </source>
</evidence>